<dbReference type="PANTHER" id="PTHR11228:SF34">
    <property type="entry name" value="TUNGSTEN-CONTAINING ALDEHYDE FERREDOXIN OXIDOREDUCTASE COFACTOR MODIFYING PROTEIN"/>
    <property type="match status" value="1"/>
</dbReference>
<dbReference type="RefSeq" id="WP_014279790.1">
    <property type="nucleotide sequence ID" value="NC_016641.1"/>
</dbReference>
<dbReference type="eggNOG" id="COG0535">
    <property type="taxonomic scope" value="Bacteria"/>
</dbReference>
<reference evidence="2" key="1">
    <citation type="submission" date="2011-11" db="EMBL/GenBank/DDBJ databases">
        <title>Complete sequence of Paenibacillus terrae HPL-003.</title>
        <authorList>
            <person name="Shin S.H."/>
            <person name="Kim S."/>
            <person name="Kim J.Y."/>
        </authorList>
    </citation>
    <scope>NUCLEOTIDE SEQUENCE [LARGE SCALE GENOMIC DNA]</scope>
    <source>
        <strain evidence="2">HPL-003</strain>
    </source>
</reference>
<dbReference type="KEGG" id="pta:HPL003_11510"/>
<dbReference type="AlphaFoldDB" id="G7VYR9"/>
<accession>G7VYR9</accession>
<dbReference type="STRING" id="985665.HPL003_11510"/>
<dbReference type="SUPFAM" id="SSF102114">
    <property type="entry name" value="Radical SAM enzymes"/>
    <property type="match status" value="1"/>
</dbReference>
<evidence type="ECO:0000313" key="2">
    <source>
        <dbReference type="Proteomes" id="UP000005876"/>
    </source>
</evidence>
<dbReference type="InterPro" id="IPR013785">
    <property type="entry name" value="Aldolase_TIM"/>
</dbReference>
<dbReference type="EMBL" id="CP003107">
    <property type="protein sequence ID" value="AET59059.1"/>
    <property type="molecule type" value="Genomic_DNA"/>
</dbReference>
<reference key="2">
    <citation type="submission" date="2011-11" db="EMBL/GenBank/DDBJ databases">
        <authorList>
            <person name="Shin S.H."/>
            <person name="Kim S."/>
            <person name="Kim J.Y."/>
        </authorList>
    </citation>
    <scope>NUCLEOTIDE SEQUENCE</scope>
    <source>
        <strain>HPL-003</strain>
    </source>
</reference>
<dbReference type="Gene3D" id="3.20.20.70">
    <property type="entry name" value="Aldolase class I"/>
    <property type="match status" value="1"/>
</dbReference>
<proteinExistence type="predicted"/>
<dbReference type="OrthoDB" id="6457556at2"/>
<dbReference type="InterPro" id="IPR050377">
    <property type="entry name" value="Radical_SAM_PqqE_MftC-like"/>
</dbReference>
<organism evidence="1 2">
    <name type="scientific">Paenibacillus terrae (strain HPL-003)</name>
    <dbReference type="NCBI Taxonomy" id="985665"/>
    <lineage>
        <taxon>Bacteria</taxon>
        <taxon>Bacillati</taxon>
        <taxon>Bacillota</taxon>
        <taxon>Bacilli</taxon>
        <taxon>Bacillales</taxon>
        <taxon>Paenibacillaceae</taxon>
        <taxon>Paenibacillus</taxon>
    </lineage>
</organism>
<dbReference type="Proteomes" id="UP000005876">
    <property type="component" value="Chromosome"/>
</dbReference>
<dbReference type="HOGENOM" id="CLU_067258_0_0_9"/>
<dbReference type="PANTHER" id="PTHR11228">
    <property type="entry name" value="RADICAL SAM DOMAIN PROTEIN"/>
    <property type="match status" value="1"/>
</dbReference>
<sequence length="347" mass="39620">MSLISPNTLTVLGTYKCTAACKECCFECGPHLNQRVPLEDIISFIEEGKETFETLRGVVFSGGECFLLGNDLVEAVKCASSLGLNTRCVSNGYWASTTQAAKRRIEPLRNAGLKELNFSTGNDHQEFVPFDNIVNGAIQAAKFGINVIIVVEGFENSTFKYEDAVNHPELKDFMSRDQHRYNIRIINNVWVPFFKEREIVPLSIAKRNYKSMDSFEGCDNILTNLALTPNSELASCCGITMEHIREMKIGEFKSESLEELYNKQFEDFLKLWIWVDGPERIYHFATTKEPTLGFDATITHNCQACAVIYGNESVKEVIFKYWSEIKDEVLFRYYVKRKYYLQAVKIS</sequence>
<reference evidence="1 2" key="3">
    <citation type="journal article" date="2012" name="J. Bacteriol.">
        <title>Genome Sequence of Paenibacillus terrae HPL-003, a Xylanase-Producing Bacterium Isolated from Soil Found in Forest Residue.</title>
        <authorList>
            <person name="Shin S.H."/>
            <person name="Kim S."/>
            <person name="Kim J.Y."/>
            <person name="Song H.Y."/>
            <person name="Cho S.J."/>
            <person name="Kim D.R."/>
            <person name="Lee K.I."/>
            <person name="Lim H.K."/>
            <person name="Park N.J."/>
            <person name="Hwang I.T."/>
            <person name="Yang K.S."/>
        </authorList>
    </citation>
    <scope>NUCLEOTIDE SEQUENCE [LARGE SCALE GENOMIC DNA]</scope>
    <source>
        <strain evidence="1 2">HPL-003</strain>
    </source>
</reference>
<gene>
    <name evidence="1" type="ordered locus">HPL003_11510</name>
</gene>
<evidence type="ECO:0008006" key="3">
    <source>
        <dbReference type="Google" id="ProtNLM"/>
    </source>
</evidence>
<name>G7VYR9_PAETH</name>
<protein>
    <recommendedName>
        <fullName evidence="3">Radical SAM protein</fullName>
    </recommendedName>
</protein>
<evidence type="ECO:0000313" key="1">
    <source>
        <dbReference type="EMBL" id="AET59059.1"/>
    </source>
</evidence>
<dbReference type="InterPro" id="IPR058240">
    <property type="entry name" value="rSAM_sf"/>
</dbReference>